<evidence type="ECO:0000313" key="3">
    <source>
        <dbReference type="Proteomes" id="UP000295705"/>
    </source>
</evidence>
<gene>
    <name evidence="2" type="ORF">EV188_103667</name>
</gene>
<evidence type="ECO:0000313" key="2">
    <source>
        <dbReference type="EMBL" id="TDQ61160.1"/>
    </source>
</evidence>
<organism evidence="2 3">
    <name type="scientific">Actinomycetospora succinea</name>
    <dbReference type="NCBI Taxonomy" id="663603"/>
    <lineage>
        <taxon>Bacteria</taxon>
        <taxon>Bacillati</taxon>
        <taxon>Actinomycetota</taxon>
        <taxon>Actinomycetes</taxon>
        <taxon>Pseudonocardiales</taxon>
        <taxon>Pseudonocardiaceae</taxon>
        <taxon>Actinomycetospora</taxon>
    </lineage>
</organism>
<accession>A0A4R6VI54</accession>
<keyword evidence="3" id="KW-1185">Reference proteome</keyword>
<dbReference type="InterPro" id="IPR046214">
    <property type="entry name" value="DUF6247"/>
</dbReference>
<feature type="region of interest" description="Disordered" evidence="1">
    <location>
        <begin position="60"/>
        <end position="82"/>
    </location>
</feature>
<dbReference type="Proteomes" id="UP000295705">
    <property type="component" value="Unassembled WGS sequence"/>
</dbReference>
<dbReference type="Pfam" id="PF19760">
    <property type="entry name" value="DUF6247"/>
    <property type="match status" value="1"/>
</dbReference>
<protein>
    <submittedName>
        <fullName evidence="2">Uncharacterized protein</fullName>
    </submittedName>
</protein>
<evidence type="ECO:0000256" key="1">
    <source>
        <dbReference type="SAM" id="MobiDB-lite"/>
    </source>
</evidence>
<sequence length="82" mass="9796">MHEALHPEHREEFDHAFRAALDEAARDLDLTVVHQTVEYWRRRAWITRDRDEHRRVVRDAVTQLTGEAPPDDEPTDVSERRL</sequence>
<comment type="caution">
    <text evidence="2">The sequence shown here is derived from an EMBL/GenBank/DDBJ whole genome shotgun (WGS) entry which is preliminary data.</text>
</comment>
<name>A0A4R6VI54_9PSEU</name>
<proteinExistence type="predicted"/>
<reference evidence="2 3" key="1">
    <citation type="submission" date="2019-03" db="EMBL/GenBank/DDBJ databases">
        <title>Genomic Encyclopedia of Type Strains, Phase IV (KMG-IV): sequencing the most valuable type-strain genomes for metagenomic binning, comparative biology and taxonomic classification.</title>
        <authorList>
            <person name="Goeker M."/>
        </authorList>
    </citation>
    <scope>NUCLEOTIDE SEQUENCE [LARGE SCALE GENOMIC DNA]</scope>
    <source>
        <strain evidence="2 3">DSM 45775</strain>
    </source>
</reference>
<dbReference type="AlphaFoldDB" id="A0A4R6VI54"/>
<dbReference type="EMBL" id="SNYO01000003">
    <property type="protein sequence ID" value="TDQ61160.1"/>
    <property type="molecule type" value="Genomic_DNA"/>
</dbReference>